<dbReference type="InterPro" id="IPR036392">
    <property type="entry name" value="PLAT/LH2_dom_sf"/>
</dbReference>
<accession>A0A1W0XAQ2</accession>
<keyword evidence="3" id="KW-0964">Secreted</keyword>
<evidence type="ECO:0000313" key="10">
    <source>
        <dbReference type="EMBL" id="OQV24597.1"/>
    </source>
</evidence>
<dbReference type="Pfam" id="PF00151">
    <property type="entry name" value="Lipase"/>
    <property type="match status" value="1"/>
</dbReference>
<keyword evidence="5" id="KW-0106">Calcium</keyword>
<feature type="domain" description="PLAT" evidence="9">
    <location>
        <begin position="429"/>
        <end position="504"/>
    </location>
</feature>
<dbReference type="PRINTS" id="PR00821">
    <property type="entry name" value="TAGLIPASE"/>
</dbReference>
<evidence type="ECO:0000313" key="11">
    <source>
        <dbReference type="Proteomes" id="UP000192578"/>
    </source>
</evidence>
<keyword evidence="7" id="KW-0732">Signal</keyword>
<gene>
    <name evidence="10" type="ORF">BV898_01657</name>
</gene>
<dbReference type="AlphaFoldDB" id="A0A1W0XAQ2"/>
<dbReference type="PANTHER" id="PTHR11610">
    <property type="entry name" value="LIPASE"/>
    <property type="match status" value="1"/>
</dbReference>
<dbReference type="InterPro" id="IPR001024">
    <property type="entry name" value="PLAT/LH2_dom"/>
</dbReference>
<dbReference type="GO" id="GO:0016042">
    <property type="term" value="P:lipid catabolic process"/>
    <property type="evidence" value="ECO:0007669"/>
    <property type="project" value="TreeGrafter"/>
</dbReference>
<feature type="domain" description="Lipase" evidence="8">
    <location>
        <begin position="57"/>
        <end position="408"/>
    </location>
</feature>
<dbReference type="InterPro" id="IPR029058">
    <property type="entry name" value="AB_hydrolase_fold"/>
</dbReference>
<reference evidence="11" key="1">
    <citation type="submission" date="2017-01" db="EMBL/GenBank/DDBJ databases">
        <title>Comparative genomics of anhydrobiosis in the tardigrade Hypsibius dujardini.</title>
        <authorList>
            <person name="Yoshida Y."/>
            <person name="Koutsovoulos G."/>
            <person name="Laetsch D."/>
            <person name="Stevens L."/>
            <person name="Kumar S."/>
            <person name="Horikawa D."/>
            <person name="Ishino K."/>
            <person name="Komine S."/>
            <person name="Tomita M."/>
            <person name="Blaxter M."/>
            <person name="Arakawa K."/>
        </authorList>
    </citation>
    <scope>NUCLEOTIDE SEQUENCE [LARGE SCALE GENOMIC DNA]</scope>
    <source>
        <strain evidence="11">Z151</strain>
    </source>
</reference>
<feature type="chain" id="PRO_5010697000" evidence="7">
    <location>
        <begin position="22"/>
        <end position="544"/>
    </location>
</feature>
<evidence type="ECO:0000256" key="4">
    <source>
        <dbReference type="PIRSR" id="PIRSR000865-1"/>
    </source>
</evidence>
<dbReference type="SMR" id="A0A1W0XAQ2"/>
<feature type="binding site" evidence="5">
    <location>
        <position position="256"/>
    </location>
    <ligand>
        <name>Ca(2+)</name>
        <dbReference type="ChEBI" id="CHEBI:29108"/>
    </ligand>
</feature>
<dbReference type="InterPro" id="IPR016272">
    <property type="entry name" value="Lipase_LIPH"/>
</dbReference>
<proteinExistence type="inferred from homology"/>
<dbReference type="GO" id="GO:0016298">
    <property type="term" value="F:lipase activity"/>
    <property type="evidence" value="ECO:0007669"/>
    <property type="project" value="InterPro"/>
</dbReference>
<dbReference type="EMBL" id="MTYJ01000006">
    <property type="protein sequence ID" value="OQV24597.1"/>
    <property type="molecule type" value="Genomic_DNA"/>
</dbReference>
<feature type="active site" description="Nucleophile" evidence="4">
    <location>
        <position position="209"/>
    </location>
</feature>
<name>A0A1W0XAQ2_HYPEX</name>
<dbReference type="InterPro" id="IPR033906">
    <property type="entry name" value="Lipase_N"/>
</dbReference>
<dbReference type="SUPFAM" id="SSF53474">
    <property type="entry name" value="alpha/beta-Hydrolases"/>
    <property type="match status" value="1"/>
</dbReference>
<feature type="signal peptide" evidence="7">
    <location>
        <begin position="1"/>
        <end position="21"/>
    </location>
</feature>
<evidence type="ECO:0000256" key="2">
    <source>
        <dbReference type="ARBA" id="ARBA00010701"/>
    </source>
</evidence>
<feature type="binding site" evidence="5">
    <location>
        <position position="251"/>
    </location>
    <ligand>
        <name>Ca(2+)</name>
        <dbReference type="ChEBI" id="CHEBI:29108"/>
    </ligand>
</feature>
<dbReference type="PANTHER" id="PTHR11610:SF173">
    <property type="entry name" value="LIPASE DOMAIN-CONTAINING PROTEIN-RELATED"/>
    <property type="match status" value="1"/>
</dbReference>
<dbReference type="OrthoDB" id="199913at2759"/>
<dbReference type="Gene3D" id="2.60.60.20">
    <property type="entry name" value="PLAT/LH2 domain"/>
    <property type="match status" value="1"/>
</dbReference>
<dbReference type="GO" id="GO:0046872">
    <property type="term" value="F:metal ion binding"/>
    <property type="evidence" value="ECO:0007669"/>
    <property type="project" value="UniProtKB-KW"/>
</dbReference>
<keyword evidence="11" id="KW-1185">Reference proteome</keyword>
<sequence>MSATAVLLAVTLTVGLCLVAAGPSSRISNKGTEPRKSRAVIPVVTRQVVEHSEERAEACCADLGCYSTGGDFFHIPLRPFNSLPRCALKNDLKLHLNTRRNPVDTQVLDPYDASTLFLSNFNAVQKTQIIIHGFIDNFQWPWWKNTIVELLKNGDHNVIRLDWSHGNTPPYTQAVANLRLVGAYVAKFIHHLVTIQGVNPADIHIIGHSLGAHGAGYSGSVAQSSYNITVGRITGLDPAGPYYTNLPVSVRLDPSDAAVVDTIVTDGHPHSILQLALGSPQPMGHINFYPNGGLEQPGCERGIISGIFQGPTMNASGFDFFGTVAATAFEAVACSHARAPVLFHESINNPACTMKSFECSDYESFLRGECFTCRGRRCADLGFHADISLASQYMTKNYYTITTEKSPFCTSPHKLEFTLQPKTSANGASSKHGLVYVTLYGTLATSAKVLLTPESIDLDPGSTYTFFFETPRELGTVQSIVFSWTAKIELFNPLEWFLTDYIHIEGNLFLTEQDELVSVFQPARSKVEEDKDLLSTLIHSFEQL</sequence>
<evidence type="ECO:0000259" key="9">
    <source>
        <dbReference type="Pfam" id="PF01477"/>
    </source>
</evidence>
<keyword evidence="5" id="KW-0479">Metal-binding</keyword>
<comment type="caution">
    <text evidence="10">The sequence shown here is derived from an EMBL/GenBank/DDBJ whole genome shotgun (WGS) entry which is preliminary data.</text>
</comment>
<feature type="active site" description="Charge relay system" evidence="4">
    <location>
        <position position="336"/>
    </location>
</feature>
<organism evidence="10 11">
    <name type="scientific">Hypsibius exemplaris</name>
    <name type="common">Freshwater tardigrade</name>
    <dbReference type="NCBI Taxonomy" id="2072580"/>
    <lineage>
        <taxon>Eukaryota</taxon>
        <taxon>Metazoa</taxon>
        <taxon>Ecdysozoa</taxon>
        <taxon>Tardigrada</taxon>
        <taxon>Eutardigrada</taxon>
        <taxon>Parachela</taxon>
        <taxon>Hypsibioidea</taxon>
        <taxon>Hypsibiidae</taxon>
        <taxon>Hypsibius</taxon>
    </lineage>
</organism>
<evidence type="ECO:0000256" key="5">
    <source>
        <dbReference type="PIRSR" id="PIRSR000865-2"/>
    </source>
</evidence>
<evidence type="ECO:0000256" key="3">
    <source>
        <dbReference type="ARBA" id="ARBA00022525"/>
    </source>
</evidence>
<comment type="subcellular location">
    <subcellularLocation>
        <location evidence="1">Secreted</location>
    </subcellularLocation>
</comment>
<dbReference type="Proteomes" id="UP000192578">
    <property type="component" value="Unassembled WGS sequence"/>
</dbReference>
<protein>
    <submittedName>
        <fullName evidence="10">Pancreatic triacylglycerol lipase</fullName>
    </submittedName>
</protein>
<dbReference type="Pfam" id="PF01477">
    <property type="entry name" value="PLAT"/>
    <property type="match status" value="1"/>
</dbReference>
<dbReference type="Gene3D" id="3.40.50.1820">
    <property type="entry name" value="alpha/beta hydrolase"/>
    <property type="match status" value="1"/>
</dbReference>
<evidence type="ECO:0000256" key="7">
    <source>
        <dbReference type="SAM" id="SignalP"/>
    </source>
</evidence>
<evidence type="ECO:0000259" key="8">
    <source>
        <dbReference type="Pfam" id="PF00151"/>
    </source>
</evidence>
<dbReference type="InterPro" id="IPR000734">
    <property type="entry name" value="TAG_lipase"/>
</dbReference>
<evidence type="ECO:0000256" key="6">
    <source>
        <dbReference type="RuleBase" id="RU004262"/>
    </source>
</evidence>
<dbReference type="InterPro" id="IPR013818">
    <property type="entry name" value="Lipase"/>
</dbReference>
<feature type="binding site" evidence="5">
    <location>
        <position position="253"/>
    </location>
    <ligand>
        <name>Ca(2+)</name>
        <dbReference type="ChEBI" id="CHEBI:29108"/>
    </ligand>
</feature>
<dbReference type="SUPFAM" id="SSF49723">
    <property type="entry name" value="Lipase/lipooxygenase domain (PLAT/LH2 domain)"/>
    <property type="match status" value="1"/>
</dbReference>
<dbReference type="PIRSF" id="PIRSF000865">
    <property type="entry name" value="Lipoprotein_lipase_LIPH"/>
    <property type="match status" value="1"/>
</dbReference>
<comment type="similarity">
    <text evidence="2 6">Belongs to the AB hydrolase superfamily. Lipase family.</text>
</comment>
<dbReference type="GO" id="GO:0005615">
    <property type="term" value="C:extracellular space"/>
    <property type="evidence" value="ECO:0007669"/>
    <property type="project" value="TreeGrafter"/>
</dbReference>
<dbReference type="GO" id="GO:0052689">
    <property type="term" value="F:carboxylic ester hydrolase activity"/>
    <property type="evidence" value="ECO:0007669"/>
    <property type="project" value="InterPro"/>
</dbReference>
<evidence type="ECO:0000256" key="1">
    <source>
        <dbReference type="ARBA" id="ARBA00004613"/>
    </source>
</evidence>
<dbReference type="CDD" id="cd00707">
    <property type="entry name" value="Pancreat_lipase_like"/>
    <property type="match status" value="1"/>
</dbReference>
<feature type="active site" description="Charge relay system" evidence="4">
    <location>
        <position position="237"/>
    </location>
</feature>